<evidence type="ECO:0000313" key="2">
    <source>
        <dbReference type="Proteomes" id="UP000286990"/>
    </source>
</evidence>
<proteinExistence type="predicted"/>
<accession>A0A426RGC2</accession>
<dbReference type="AlphaFoldDB" id="A0A426RGC2"/>
<keyword evidence="2" id="KW-1185">Reference proteome</keyword>
<dbReference type="Proteomes" id="UP000286990">
    <property type="component" value="Unassembled WGS sequence"/>
</dbReference>
<comment type="caution">
    <text evidence="1">The sequence shown here is derived from an EMBL/GenBank/DDBJ whole genome shotgun (WGS) entry which is preliminary data.</text>
</comment>
<gene>
    <name evidence="1" type="ORF">DZC72_09810</name>
</gene>
<evidence type="ECO:0000313" key="1">
    <source>
        <dbReference type="EMBL" id="RRQ48022.1"/>
    </source>
</evidence>
<name>A0A426RGC2_9FLAO</name>
<dbReference type="EMBL" id="QUSX01000002">
    <property type="protein sequence ID" value="RRQ48022.1"/>
    <property type="molecule type" value="Genomic_DNA"/>
</dbReference>
<dbReference type="InterPro" id="IPR021655">
    <property type="entry name" value="Put_metal-bd"/>
</dbReference>
<protein>
    <submittedName>
        <fullName evidence="1">Uncharacterized protein</fullName>
    </submittedName>
</protein>
<dbReference type="RefSeq" id="WP_125222743.1">
    <property type="nucleotide sequence ID" value="NZ_QUSX01000002.1"/>
</dbReference>
<sequence length="233" mass="25460">MKRILFFAVAVLFLVGCESDQNTTYEETQGTLNNAPANLKAKKGKVDICHYSVEDDSWHMINVNLNALSAHEGHGDVRLDDQDGDGYVPFNECGFGEMGDCDDTDPAVNPGAEEICGNGVDDDCDGLIDAEDEDCCQTPSPAELIGNWSGVFYQNPNFSFNMAIEDCAATVRIDFDDCKWSMDFRSGSDGIYSVYLNRLSSCTTNPNWTLSLSGTTLTVVNGDNLLMAVLEKQ</sequence>
<dbReference type="OrthoDB" id="906679at2"/>
<organism evidence="1 2">
    <name type="scientific">Maribacter algicola</name>
    <dbReference type="NCBI Taxonomy" id="2498892"/>
    <lineage>
        <taxon>Bacteria</taxon>
        <taxon>Pseudomonadati</taxon>
        <taxon>Bacteroidota</taxon>
        <taxon>Flavobacteriia</taxon>
        <taxon>Flavobacteriales</taxon>
        <taxon>Flavobacteriaceae</taxon>
        <taxon>Maribacter</taxon>
    </lineage>
</organism>
<dbReference type="Pfam" id="PF11617">
    <property type="entry name" value="Cu-binding_MopE"/>
    <property type="match status" value="1"/>
</dbReference>
<dbReference type="PROSITE" id="PS51257">
    <property type="entry name" value="PROKAR_LIPOPROTEIN"/>
    <property type="match status" value="1"/>
</dbReference>
<reference evidence="2" key="1">
    <citation type="submission" date="2018-12" db="EMBL/GenBank/DDBJ databases">
        <title>Maribacter lutimaris sp. nov., isolated from marine sediment.</title>
        <authorList>
            <person name="Kim K.K."/>
        </authorList>
    </citation>
    <scope>NUCLEOTIDE SEQUENCE [LARGE SCALE GENOMIC DNA]</scope>
    <source>
        <strain evidence="2">PoM-212</strain>
    </source>
</reference>